<gene>
    <name evidence="1" type="ORF">Bxe_C0468</name>
</gene>
<dbReference type="STRING" id="266265.Bxe_C0468"/>
<dbReference type="EMBL" id="CP000272">
    <property type="protein sequence ID" value="ABE36372.1"/>
    <property type="molecule type" value="Genomic_DNA"/>
</dbReference>
<dbReference type="Pfam" id="PF11142">
    <property type="entry name" value="DUF2917"/>
    <property type="match status" value="1"/>
</dbReference>
<reference evidence="1 2" key="1">
    <citation type="journal article" date="2006" name="Proc. Natl. Acad. Sci. U.S.A.">
        <title>Burkholderia xenovorans LB400 harbors a multi-replicon, 9.73-Mbp genome shaped for versatility.</title>
        <authorList>
            <person name="Chain P.S."/>
            <person name="Denef V.J."/>
            <person name="Konstantinidis K.T."/>
            <person name="Vergez L.M."/>
            <person name="Agullo L."/>
            <person name="Reyes V.L."/>
            <person name="Hauser L."/>
            <person name="Cordova M."/>
            <person name="Gomez L."/>
            <person name="Gonzalez M."/>
            <person name="Land M."/>
            <person name="Lao V."/>
            <person name="Larimer F."/>
            <person name="LiPuma J.J."/>
            <person name="Mahenthiralingam E."/>
            <person name="Malfatti S.A."/>
            <person name="Marx C.J."/>
            <person name="Parnell J.J."/>
            <person name="Ramette A."/>
            <person name="Richardson P."/>
            <person name="Seeger M."/>
            <person name="Smith D."/>
            <person name="Spilker T."/>
            <person name="Sul W.J."/>
            <person name="Tsoi T.V."/>
            <person name="Ulrich L.E."/>
            <person name="Zhulin I.B."/>
            <person name="Tiedje J.M."/>
        </authorList>
    </citation>
    <scope>NUCLEOTIDE SEQUENCE [LARGE SCALE GENOMIC DNA]</scope>
    <source>
        <strain evidence="1 2">LB400</strain>
    </source>
</reference>
<accession>Q13HR7</accession>
<dbReference type="InterPro" id="IPR021317">
    <property type="entry name" value="DUF2917"/>
</dbReference>
<evidence type="ECO:0000313" key="2">
    <source>
        <dbReference type="Proteomes" id="UP000001817"/>
    </source>
</evidence>
<proteinExistence type="predicted"/>
<dbReference type="AlphaFoldDB" id="Q13HR7"/>
<dbReference type="DNASU" id="4009982"/>
<sequence length="144" mass="15880">MGWPLRPATQLPEMEMNEAPPHLTCSSASAPPGHCGEPSLNRIAIHLALLPGQTVSWRIVADSEISAHGSRVWLTRSFSPYDYWMQPGDVLRVTRGERIWLSSEGGGTTEVTVTSEHAGRLASTGGWLCRLREIVFDLSFPRAR</sequence>
<dbReference type="Proteomes" id="UP000001817">
    <property type="component" value="Chromosome 3"/>
</dbReference>
<protein>
    <recommendedName>
        <fullName evidence="3">DUF2917 domain-containing protein</fullName>
    </recommendedName>
</protein>
<organism evidence="1 2">
    <name type="scientific">Paraburkholderia xenovorans (strain LB400)</name>
    <dbReference type="NCBI Taxonomy" id="266265"/>
    <lineage>
        <taxon>Bacteria</taxon>
        <taxon>Pseudomonadati</taxon>
        <taxon>Pseudomonadota</taxon>
        <taxon>Betaproteobacteria</taxon>
        <taxon>Burkholderiales</taxon>
        <taxon>Burkholderiaceae</taxon>
        <taxon>Paraburkholderia</taxon>
    </lineage>
</organism>
<dbReference type="eggNOG" id="ENOG5031CPF">
    <property type="taxonomic scope" value="Bacteria"/>
</dbReference>
<dbReference type="KEGG" id="bxe:Bxe_C0468"/>
<evidence type="ECO:0000313" key="1">
    <source>
        <dbReference type="EMBL" id="ABE36372.1"/>
    </source>
</evidence>
<evidence type="ECO:0008006" key="3">
    <source>
        <dbReference type="Google" id="ProtNLM"/>
    </source>
</evidence>
<keyword evidence="2" id="KW-1185">Reference proteome</keyword>
<name>Q13HR7_PARXL</name>